<sequence>MSLNDTVSLQSTSSCSSDLENVTWPLGKDIYNTMKNQWLKGNPYHSKDGQDSFFYLFKDDGKLLDSYLTISNLRQLRRGKDIKEGSFYWDKVGEYTNGELRMADIEWPGGRANPPHGTPDKFHVRVVTLNEAPFIIVSELDLDTGKCPGNQGVVCDWGDITVTENGVKKNTTLYKCCTGYCVDLLNKLADDIGFTYTLYKVRDGKWGIKSVR</sequence>
<organism evidence="1 2">
    <name type="scientific">Panagrolaimus sp. ES5</name>
    <dbReference type="NCBI Taxonomy" id="591445"/>
    <lineage>
        <taxon>Eukaryota</taxon>
        <taxon>Metazoa</taxon>
        <taxon>Ecdysozoa</taxon>
        <taxon>Nematoda</taxon>
        <taxon>Chromadorea</taxon>
        <taxon>Rhabditida</taxon>
        <taxon>Tylenchina</taxon>
        <taxon>Panagrolaimomorpha</taxon>
        <taxon>Panagrolaimoidea</taxon>
        <taxon>Panagrolaimidae</taxon>
        <taxon>Panagrolaimus</taxon>
    </lineage>
</organism>
<proteinExistence type="predicted"/>
<reference evidence="2" key="1">
    <citation type="submission" date="2022-11" db="UniProtKB">
        <authorList>
            <consortium name="WormBaseParasite"/>
        </authorList>
    </citation>
    <scope>IDENTIFICATION</scope>
</reference>
<dbReference type="Proteomes" id="UP000887579">
    <property type="component" value="Unplaced"/>
</dbReference>
<accession>A0AC34FYX1</accession>
<name>A0AC34FYX1_9BILA</name>
<evidence type="ECO:0000313" key="1">
    <source>
        <dbReference type="Proteomes" id="UP000887579"/>
    </source>
</evidence>
<evidence type="ECO:0000313" key="2">
    <source>
        <dbReference type="WBParaSite" id="ES5_v2.g22474.t1"/>
    </source>
</evidence>
<dbReference type="WBParaSite" id="ES5_v2.g22474.t1">
    <property type="protein sequence ID" value="ES5_v2.g22474.t1"/>
    <property type="gene ID" value="ES5_v2.g22474"/>
</dbReference>
<protein>
    <submittedName>
        <fullName evidence="2">Ionotropic glutamate receptor L-glutamate and glycine-binding domain-containing protein</fullName>
    </submittedName>
</protein>